<proteinExistence type="predicted"/>
<reference evidence="1" key="1">
    <citation type="submission" date="2018-01" db="EMBL/GenBank/DDBJ databases">
        <authorList>
            <person name="Regsiter A."/>
            <person name="William W."/>
        </authorList>
    </citation>
    <scope>NUCLEOTIDE SEQUENCE</scope>
    <source>
        <strain evidence="1">TRIP AH-1</strain>
    </source>
</reference>
<dbReference type="AlphaFoldDB" id="A0A445MU82"/>
<name>A0A445MU82_9BACT</name>
<accession>A0A445MU82</accession>
<evidence type="ECO:0000313" key="1">
    <source>
        <dbReference type="EMBL" id="SPD73057.1"/>
    </source>
</evidence>
<sequence length="431" mass="50423">MKNIAYHTSFENFFRKLFHYFRTLPEESLPVEPQYAPYAQQKNEHGFNLINLPDFRLLIERHFNEFSAWKEYSELSDNVILMGQYGQVWNDKDGSHYKLNYIPSVVHTLYGLFNNSFRYKKKIADDFYAQVESCLYEEDWIFSICAPVYNLELEQGTAEITGESANLRLKKIDRNDLLLFVPSVSHHGFGVNAYTPLLRTMIVTEESHKKGEPSQIGEETQRLFRRVVAALSIHQRQKFELGPFYAKPKNFWPFLGGTLVAYMPDEIHTHHENKRMGRKDIAKFRSFWRVYEPAVSKNAWIELASQRMLRLFYEMRQEDSIVDMMTILEILYLPESDAELKYRLSTRCATVLAPTFDLRKEVYDIVKLSYDVRSNIVHSGAVASGTSKKLLKAGLNLHDLCMKLQEYIYISLETFARNPSLRNQLEALVLQ</sequence>
<organism evidence="1">
    <name type="scientific">uncultured Desulfobacterium sp</name>
    <dbReference type="NCBI Taxonomy" id="201089"/>
    <lineage>
        <taxon>Bacteria</taxon>
        <taxon>Pseudomonadati</taxon>
        <taxon>Thermodesulfobacteriota</taxon>
        <taxon>Desulfobacteria</taxon>
        <taxon>Desulfobacterales</taxon>
        <taxon>Desulfobacteriaceae</taxon>
        <taxon>Desulfobacterium</taxon>
        <taxon>environmental samples</taxon>
    </lineage>
</organism>
<gene>
    <name evidence="1" type="ORF">PITCH_A1660005</name>
</gene>
<dbReference type="EMBL" id="OJIN01000075">
    <property type="protein sequence ID" value="SPD73057.1"/>
    <property type="molecule type" value="Genomic_DNA"/>
</dbReference>
<protein>
    <submittedName>
        <fullName evidence="1">Uncharacterized protein</fullName>
    </submittedName>
</protein>